<dbReference type="EMBL" id="HF936243">
    <property type="protein sequence ID" value="CCX15609.1"/>
    <property type="molecule type" value="Genomic_DNA"/>
</dbReference>
<protein>
    <submittedName>
        <fullName evidence="2">Uncharacterized protein</fullName>
    </submittedName>
</protein>
<evidence type="ECO:0000313" key="3">
    <source>
        <dbReference type="Proteomes" id="UP000018144"/>
    </source>
</evidence>
<evidence type="ECO:0000256" key="1">
    <source>
        <dbReference type="SAM" id="SignalP"/>
    </source>
</evidence>
<dbReference type="Proteomes" id="UP000018144">
    <property type="component" value="Unassembled WGS sequence"/>
</dbReference>
<name>U4LN10_PYROM</name>
<feature type="chain" id="PRO_5004652190" evidence="1">
    <location>
        <begin position="21"/>
        <end position="39"/>
    </location>
</feature>
<reference evidence="2 3" key="1">
    <citation type="journal article" date="2013" name="PLoS Genet.">
        <title>The genome and development-dependent transcriptomes of Pyronema confluens: a window into fungal evolution.</title>
        <authorList>
            <person name="Traeger S."/>
            <person name="Altegoer F."/>
            <person name="Freitag M."/>
            <person name="Gabaldon T."/>
            <person name="Kempken F."/>
            <person name="Kumar A."/>
            <person name="Marcet-Houben M."/>
            <person name="Poggeler S."/>
            <person name="Stajich J.E."/>
            <person name="Nowrousian M."/>
        </authorList>
    </citation>
    <scope>NUCLEOTIDE SEQUENCE [LARGE SCALE GENOMIC DNA]</scope>
    <source>
        <strain evidence="3">CBS 100304</strain>
        <tissue evidence="2">Vegetative mycelium</tissue>
    </source>
</reference>
<evidence type="ECO:0000313" key="2">
    <source>
        <dbReference type="EMBL" id="CCX15609.1"/>
    </source>
</evidence>
<dbReference type="AlphaFoldDB" id="U4LN10"/>
<sequence>MRSTSVWFIGISMWIRFLQWGSIHGSCQKACEIALLMVS</sequence>
<keyword evidence="1" id="KW-0732">Signal</keyword>
<keyword evidence="3" id="KW-1185">Reference proteome</keyword>
<accession>U4LN10</accession>
<organism evidence="2 3">
    <name type="scientific">Pyronema omphalodes (strain CBS 100304)</name>
    <name type="common">Pyronema confluens</name>
    <dbReference type="NCBI Taxonomy" id="1076935"/>
    <lineage>
        <taxon>Eukaryota</taxon>
        <taxon>Fungi</taxon>
        <taxon>Dikarya</taxon>
        <taxon>Ascomycota</taxon>
        <taxon>Pezizomycotina</taxon>
        <taxon>Pezizomycetes</taxon>
        <taxon>Pezizales</taxon>
        <taxon>Pyronemataceae</taxon>
        <taxon>Pyronema</taxon>
    </lineage>
</organism>
<feature type="signal peptide" evidence="1">
    <location>
        <begin position="1"/>
        <end position="20"/>
    </location>
</feature>
<gene>
    <name evidence="2" type="ORF">PCON_02026</name>
</gene>
<proteinExistence type="predicted"/>